<accession>A0A3P8WZS3</accession>
<keyword evidence="4" id="KW-1185">Reference proteome</keyword>
<dbReference type="Pfam" id="PF25293">
    <property type="entry name" value="Beta-prop_EMC1_N"/>
    <property type="match status" value="1"/>
</dbReference>
<dbReference type="GO" id="GO:0072546">
    <property type="term" value="C:EMC complex"/>
    <property type="evidence" value="ECO:0007669"/>
    <property type="project" value="InterPro"/>
</dbReference>
<feature type="domain" description="EMC1 first beta-propeller" evidence="2">
    <location>
        <begin position="21"/>
        <end position="74"/>
    </location>
</feature>
<dbReference type="STRING" id="244447.ENSCSEP00000030190"/>
<dbReference type="GeneTree" id="ENSGT00940000174803"/>
<dbReference type="PANTHER" id="PTHR21573:SF0">
    <property type="entry name" value="ER MEMBRANE PROTEIN COMPLEX SUBUNIT 1"/>
    <property type="match status" value="1"/>
</dbReference>
<feature type="chain" id="PRO_5018234479" description="EMC1 first beta-propeller domain-containing protein" evidence="1">
    <location>
        <begin position="22"/>
        <end position="87"/>
    </location>
</feature>
<feature type="signal peptide" evidence="1">
    <location>
        <begin position="1"/>
        <end position="21"/>
    </location>
</feature>
<keyword evidence="1" id="KW-0732">Signal</keyword>
<dbReference type="GO" id="GO:0034975">
    <property type="term" value="P:protein folding in endoplasmic reticulum"/>
    <property type="evidence" value="ECO:0007669"/>
    <property type="project" value="TreeGrafter"/>
</dbReference>
<evidence type="ECO:0000259" key="2">
    <source>
        <dbReference type="Pfam" id="PF25293"/>
    </source>
</evidence>
<reference evidence="3" key="3">
    <citation type="submission" date="2025-09" db="UniProtKB">
        <authorList>
            <consortium name="Ensembl"/>
        </authorList>
    </citation>
    <scope>IDENTIFICATION</scope>
</reference>
<dbReference type="PANTHER" id="PTHR21573">
    <property type="entry name" value="ER MEMBRANE PROTEIN COMPLEX SUBUNIT 1"/>
    <property type="match status" value="1"/>
</dbReference>
<reference evidence="3 4" key="1">
    <citation type="journal article" date="2014" name="Nat. Genet.">
        <title>Whole-genome sequence of a flatfish provides insights into ZW sex chromosome evolution and adaptation to a benthic lifestyle.</title>
        <authorList>
            <person name="Chen S."/>
            <person name="Zhang G."/>
            <person name="Shao C."/>
            <person name="Huang Q."/>
            <person name="Liu G."/>
            <person name="Zhang P."/>
            <person name="Song W."/>
            <person name="An N."/>
            <person name="Chalopin D."/>
            <person name="Volff J.N."/>
            <person name="Hong Y."/>
            <person name="Li Q."/>
            <person name="Sha Z."/>
            <person name="Zhou H."/>
            <person name="Xie M."/>
            <person name="Yu Q."/>
            <person name="Liu Y."/>
            <person name="Xiang H."/>
            <person name="Wang N."/>
            <person name="Wu K."/>
            <person name="Yang C."/>
            <person name="Zhou Q."/>
            <person name="Liao X."/>
            <person name="Yang L."/>
            <person name="Hu Q."/>
            <person name="Zhang J."/>
            <person name="Meng L."/>
            <person name="Jin L."/>
            <person name="Tian Y."/>
            <person name="Lian J."/>
            <person name="Yang J."/>
            <person name="Miao G."/>
            <person name="Liu S."/>
            <person name="Liang Z."/>
            <person name="Yan F."/>
            <person name="Li Y."/>
            <person name="Sun B."/>
            <person name="Zhang H."/>
            <person name="Zhang J."/>
            <person name="Zhu Y."/>
            <person name="Du M."/>
            <person name="Zhao Y."/>
            <person name="Schartl M."/>
            <person name="Tang Q."/>
            <person name="Wang J."/>
        </authorList>
    </citation>
    <scope>NUCLEOTIDE SEQUENCE</scope>
</reference>
<dbReference type="InterPro" id="IPR058545">
    <property type="entry name" value="Beta-prop_EMC1_1st"/>
</dbReference>
<protein>
    <recommendedName>
        <fullName evidence="2">EMC1 first beta-propeller domain-containing protein</fullName>
    </recommendedName>
</protein>
<evidence type="ECO:0000313" key="3">
    <source>
        <dbReference type="Ensembl" id="ENSCSEP00000030190.1"/>
    </source>
</evidence>
<evidence type="ECO:0000313" key="4">
    <source>
        <dbReference type="Proteomes" id="UP000265120"/>
    </source>
</evidence>
<dbReference type="Ensembl" id="ENSCSET00000030594.1">
    <property type="protein sequence ID" value="ENSCSEP00000030190.1"/>
    <property type="gene ID" value="ENSCSEG00000019339.1"/>
</dbReference>
<reference evidence="3" key="2">
    <citation type="submission" date="2025-08" db="UniProtKB">
        <authorList>
            <consortium name="Ensembl"/>
        </authorList>
    </citation>
    <scope>IDENTIFICATION</scope>
</reference>
<name>A0A3P8WZS3_CYNSE</name>
<sequence length="87" mass="9953">AMGKLILLSLKFAILFFTVEAVFEDQVGKFDWRQQYVGKVRFSHFDTHVQSSKKVLLATENNVFAAVNTRTGELGKSFIVFSFMFSH</sequence>
<dbReference type="InParanoid" id="A0A3P8WZS3"/>
<dbReference type="InterPro" id="IPR026895">
    <property type="entry name" value="EMC1"/>
</dbReference>
<dbReference type="Proteomes" id="UP000265120">
    <property type="component" value="Chromosome 10"/>
</dbReference>
<organism evidence="3 4">
    <name type="scientific">Cynoglossus semilaevis</name>
    <name type="common">Tongue sole</name>
    <dbReference type="NCBI Taxonomy" id="244447"/>
    <lineage>
        <taxon>Eukaryota</taxon>
        <taxon>Metazoa</taxon>
        <taxon>Chordata</taxon>
        <taxon>Craniata</taxon>
        <taxon>Vertebrata</taxon>
        <taxon>Euteleostomi</taxon>
        <taxon>Actinopterygii</taxon>
        <taxon>Neopterygii</taxon>
        <taxon>Teleostei</taxon>
        <taxon>Neoteleostei</taxon>
        <taxon>Acanthomorphata</taxon>
        <taxon>Carangaria</taxon>
        <taxon>Pleuronectiformes</taxon>
        <taxon>Pleuronectoidei</taxon>
        <taxon>Cynoglossidae</taxon>
        <taxon>Cynoglossinae</taxon>
        <taxon>Cynoglossus</taxon>
    </lineage>
</organism>
<evidence type="ECO:0000256" key="1">
    <source>
        <dbReference type="SAM" id="SignalP"/>
    </source>
</evidence>
<proteinExistence type="predicted"/>
<dbReference type="AlphaFoldDB" id="A0A3P8WZS3"/>